<dbReference type="STRING" id="52247.A0A4T0X564"/>
<gene>
    <name evidence="3" type="ORF">CANINC_001435</name>
</gene>
<accession>A0A4T0X564</accession>
<feature type="compositionally biased region" description="Basic and acidic residues" evidence="2">
    <location>
        <begin position="43"/>
        <end position="52"/>
    </location>
</feature>
<dbReference type="OrthoDB" id="5367584at2759"/>
<evidence type="ECO:0000313" key="4">
    <source>
        <dbReference type="Proteomes" id="UP000307173"/>
    </source>
</evidence>
<dbReference type="Proteomes" id="UP000307173">
    <property type="component" value="Unassembled WGS sequence"/>
</dbReference>
<comment type="caution">
    <text evidence="3">The sequence shown here is derived from an EMBL/GenBank/DDBJ whole genome shotgun (WGS) entry which is preliminary data.</text>
</comment>
<proteinExistence type="predicted"/>
<name>A0A4T0X564_9ASCO</name>
<dbReference type="Pfam" id="PF12709">
    <property type="entry name" value="Fungal_TACC"/>
    <property type="match status" value="1"/>
</dbReference>
<keyword evidence="1" id="KW-0175">Coiled coil</keyword>
<feature type="coiled-coil region" evidence="1">
    <location>
        <begin position="127"/>
        <end position="252"/>
    </location>
</feature>
<reference evidence="3 4" key="1">
    <citation type="journal article" date="2019" name="Front. Genet.">
        <title>Whole-Genome Sequencing of the Opportunistic Yeast Pathogen Candida inconspicua Uncovers Its Hybrid Origin.</title>
        <authorList>
            <person name="Mixao V."/>
            <person name="Hansen A.P."/>
            <person name="Saus E."/>
            <person name="Boekhout T."/>
            <person name="Lass-Florl C."/>
            <person name="Gabaldon T."/>
        </authorList>
    </citation>
    <scope>NUCLEOTIDE SEQUENCE [LARGE SCALE GENOMIC DNA]</scope>
    <source>
        <strain evidence="3 4">CBS 180</strain>
    </source>
</reference>
<dbReference type="AlphaFoldDB" id="A0A4T0X564"/>
<dbReference type="EMBL" id="SELW01000220">
    <property type="protein sequence ID" value="TID29924.1"/>
    <property type="molecule type" value="Genomic_DNA"/>
</dbReference>
<dbReference type="Gene3D" id="1.10.287.1490">
    <property type="match status" value="1"/>
</dbReference>
<feature type="region of interest" description="Disordered" evidence="2">
    <location>
        <begin position="1"/>
        <end position="81"/>
    </location>
</feature>
<dbReference type="InterPro" id="IPR024312">
    <property type="entry name" value="TACC_fungi"/>
</dbReference>
<evidence type="ECO:0000256" key="2">
    <source>
        <dbReference type="SAM" id="MobiDB-lite"/>
    </source>
</evidence>
<evidence type="ECO:0000313" key="3">
    <source>
        <dbReference type="EMBL" id="TID29924.1"/>
    </source>
</evidence>
<evidence type="ECO:0000256" key="1">
    <source>
        <dbReference type="SAM" id="Coils"/>
    </source>
</evidence>
<sequence>METPPLKKQKIGSEDAILSSPLQEEPNIVDVERNVNNTSNDNDDVHDAEDNIIKTLETPTRRSNPVSEQNDTLSPLKPHEENSIPSFKQLISRFNTLVESATNDLNNFESNATDESDLPLVQFASLQNKYENDINSLNAQLHEKLDKINNLNNEIGDYRQKIENMHLAIEESALENNKLQQENDALKLEAKELQNAIDALEKQLSVEKSKSSSLINKINQLKESVEPIFNAYESLHQQITTLRDQNAELQNTVNLQHSKITSFDDTLKNELESLAQELYIQYAEKHEAKISKLRTAYEAKYAQKQSMFTEKHRLLQSQYDTLQQELAHVKSRLQVEASEKRQLVRLWDEYVALDKKDVDQMASFVKKLK</sequence>
<keyword evidence="4" id="KW-1185">Reference proteome</keyword>
<organism evidence="3 4">
    <name type="scientific">Pichia inconspicua</name>
    <dbReference type="NCBI Taxonomy" id="52247"/>
    <lineage>
        <taxon>Eukaryota</taxon>
        <taxon>Fungi</taxon>
        <taxon>Dikarya</taxon>
        <taxon>Ascomycota</taxon>
        <taxon>Saccharomycotina</taxon>
        <taxon>Pichiomycetes</taxon>
        <taxon>Pichiales</taxon>
        <taxon>Pichiaceae</taxon>
        <taxon>Pichia</taxon>
    </lineage>
</organism>
<feature type="compositionally biased region" description="Polar residues" evidence="2">
    <location>
        <begin position="57"/>
        <end position="73"/>
    </location>
</feature>
<protein>
    <submittedName>
        <fullName evidence="3">Uncharacterized protein</fullName>
    </submittedName>
</protein>